<dbReference type="OrthoDB" id="9772295at2"/>
<organism evidence="1 2">
    <name type="scientific">Roseateles depolymerans</name>
    <dbReference type="NCBI Taxonomy" id="76731"/>
    <lineage>
        <taxon>Bacteria</taxon>
        <taxon>Pseudomonadati</taxon>
        <taxon>Pseudomonadota</taxon>
        <taxon>Betaproteobacteria</taxon>
        <taxon>Burkholderiales</taxon>
        <taxon>Sphaerotilaceae</taxon>
        <taxon>Roseateles</taxon>
    </lineage>
</organism>
<dbReference type="Pfam" id="PF08811">
    <property type="entry name" value="DUF1800"/>
    <property type="match status" value="1"/>
</dbReference>
<sequence>MMSNLTLSRRRSLRWLTGLTGAAALPTGTGLGAGLGLGVGLGGSLLVSGCATGPASQPLDAQQRQRAADRIGWGATQAQLARIEQTGWPRYVEQQLKADPAAPLPAPYQAGIDALQISRTDPLQRVRDAEALRRSSEKSADEAERVSLRQSYQALRQQTVREAGERQLIRQLYTEQQLLEQMAWFWFNHFNVHQGKREVALLLPDYEDRALRPQTLGSFRRMLGAVARHPAMLRYLDNDQNAARAINENYARELMELHTLGVNGGYSQRDVQELARVLTGFGVRLEEDAPRMNPKLAPLYKRDGFYEFHPGRHDFGDKVVLGRTIKGRGAEELDEVLDLLVAHPSTAQHISRKLAVFFLSDQPPPGLVEDMARAFQRTRGDIPATLRPLLLSPAFTAAGTPPKFKDPQHYLLSSLRAGFESRQVVNSQPLQNWLKRLGQGLYDKQTPDGYPLTDDAWNSPGQMTTRFELARQIGGGAAPLFRPDGSNTPVPMPDLSALRSRTQNLLAPNTREALAQAGSPQQWLSLFLSSPDFMYR</sequence>
<dbReference type="EMBL" id="CP013729">
    <property type="protein sequence ID" value="ALV05396.1"/>
    <property type="molecule type" value="Genomic_DNA"/>
</dbReference>
<dbReference type="InterPro" id="IPR014917">
    <property type="entry name" value="DUF1800"/>
</dbReference>
<evidence type="ECO:0000313" key="2">
    <source>
        <dbReference type="Proteomes" id="UP000060699"/>
    </source>
</evidence>
<dbReference type="PATRIC" id="fig|76731.3.peg.914"/>
<gene>
    <name evidence="1" type="ORF">RD2015_900</name>
</gene>
<dbReference type="RefSeq" id="WP_058933871.1">
    <property type="nucleotide sequence ID" value="NZ_CP013729.1"/>
</dbReference>
<proteinExistence type="predicted"/>
<keyword evidence="2" id="KW-1185">Reference proteome</keyword>
<protein>
    <submittedName>
        <fullName evidence="1">Uncharacterized protein</fullName>
    </submittedName>
</protein>
<name>A0A0U3MU31_9BURK</name>
<reference evidence="1 2" key="1">
    <citation type="submission" date="2015-12" db="EMBL/GenBank/DDBJ databases">
        <title>Complete genome of Roseateles depolymerans KCTC 42856.</title>
        <authorList>
            <person name="Kim K.M."/>
        </authorList>
    </citation>
    <scope>NUCLEOTIDE SEQUENCE [LARGE SCALE GENOMIC DNA]</scope>
    <source>
        <strain evidence="1 2">KCTC 42856</strain>
    </source>
</reference>
<dbReference type="Proteomes" id="UP000060699">
    <property type="component" value="Chromosome"/>
</dbReference>
<accession>A0A0U3MU31</accession>
<dbReference type="STRING" id="76731.RD2015_900"/>
<evidence type="ECO:0000313" key="1">
    <source>
        <dbReference type="EMBL" id="ALV05396.1"/>
    </source>
</evidence>
<dbReference type="KEGG" id="rdp:RD2015_900"/>
<dbReference type="AlphaFoldDB" id="A0A0U3MU31"/>